<name>A0A7S0KW46_MICPS</name>
<sequence length="552" mass="57473">MTSFAAPASIGRARPSAARRSPGGGTAGNVKFARVNNRGLARTAPVARAATVADIKDGEVKGSRIWSLRAEMACAAEEALERARARFGNAPADRGTTTAPRAASSASDAGDKTEADVVIIGGGLAGLCAAKKLAESGVDFLLLEASDAVGGRLRTDVVEGFLLDRGFAIFLTGYPEARAQLDYQSLDLRPFYAGADVRFENAFHRVADPLRHPVDAVASLSPAHPVGSVVDKILVGVVRLQSLLGDCYDILRAPETTIRQRLDDAGFSEEMTHRFFRPFMSGIFFNPELRTSSRLFNFVMRMLATGQNCLPARGIEAVAAQLEAGLPPGSVRVGAKVTGTVRVGDDGIAVEGDEGPSTVTARSAVIVATEGPAAAAMLPQLAATSPSAPGAPVGTTCLYFAIDGPPPLPAPILYLNGDGGGMINNCCFPSTVASTYAPAGKSLASVSIVGVPSGVGDEALVETVRGELEAWFGAGCEGRDGACPPVKRWRHLKTYAIPYAQPNQETPSELERTTRLGGGAYVCGDHRSPATFDGAMMSGRIAAEAVVADMGR</sequence>
<dbReference type="SUPFAM" id="SSF51905">
    <property type="entry name" value="FAD/NAD(P)-binding domain"/>
    <property type="match status" value="1"/>
</dbReference>
<dbReference type="EMBL" id="HBEV01015451">
    <property type="protein sequence ID" value="CAD8594607.1"/>
    <property type="molecule type" value="Transcribed_RNA"/>
</dbReference>
<feature type="compositionally biased region" description="Low complexity" evidence="1">
    <location>
        <begin position="1"/>
        <end position="21"/>
    </location>
</feature>
<proteinExistence type="predicted"/>
<evidence type="ECO:0000259" key="2">
    <source>
        <dbReference type="Pfam" id="PF01593"/>
    </source>
</evidence>
<protein>
    <recommendedName>
        <fullName evidence="2">Amine oxidase domain-containing protein</fullName>
    </recommendedName>
</protein>
<dbReference type="InterPro" id="IPR036188">
    <property type="entry name" value="FAD/NAD-bd_sf"/>
</dbReference>
<dbReference type="InterPro" id="IPR002937">
    <property type="entry name" value="Amino_oxidase"/>
</dbReference>
<gene>
    <name evidence="3" type="ORF">MSP1404_LOCUS12012</name>
</gene>
<feature type="compositionally biased region" description="Low complexity" evidence="1">
    <location>
        <begin position="94"/>
        <end position="108"/>
    </location>
</feature>
<dbReference type="Pfam" id="PF01593">
    <property type="entry name" value="Amino_oxidase"/>
    <property type="match status" value="1"/>
</dbReference>
<dbReference type="PANTHER" id="PTHR42841">
    <property type="entry name" value="AMINE OXIDASE"/>
    <property type="match status" value="1"/>
</dbReference>
<dbReference type="GO" id="GO:0016491">
    <property type="term" value="F:oxidoreductase activity"/>
    <property type="evidence" value="ECO:0007669"/>
    <property type="project" value="InterPro"/>
</dbReference>
<feature type="region of interest" description="Disordered" evidence="1">
    <location>
        <begin position="1"/>
        <end position="30"/>
    </location>
</feature>
<feature type="region of interest" description="Disordered" evidence="1">
    <location>
        <begin position="88"/>
        <end position="108"/>
    </location>
</feature>
<feature type="domain" description="Amine oxidase" evidence="2">
    <location>
        <begin position="124"/>
        <end position="546"/>
    </location>
</feature>
<organism evidence="3">
    <name type="scientific">Micromonas pusilla</name>
    <name type="common">Picoplanktonic green alga</name>
    <name type="synonym">Chromulina pusilla</name>
    <dbReference type="NCBI Taxonomy" id="38833"/>
    <lineage>
        <taxon>Eukaryota</taxon>
        <taxon>Viridiplantae</taxon>
        <taxon>Chlorophyta</taxon>
        <taxon>Mamiellophyceae</taxon>
        <taxon>Mamiellales</taxon>
        <taxon>Mamiellaceae</taxon>
        <taxon>Micromonas</taxon>
    </lineage>
</organism>
<accession>A0A7S0KW46</accession>
<evidence type="ECO:0000313" key="3">
    <source>
        <dbReference type="EMBL" id="CAD8594607.1"/>
    </source>
</evidence>
<evidence type="ECO:0000256" key="1">
    <source>
        <dbReference type="SAM" id="MobiDB-lite"/>
    </source>
</evidence>
<dbReference type="Gene3D" id="3.50.50.60">
    <property type="entry name" value="FAD/NAD(P)-binding domain"/>
    <property type="match status" value="1"/>
</dbReference>
<reference evidence="3" key="1">
    <citation type="submission" date="2021-01" db="EMBL/GenBank/DDBJ databases">
        <authorList>
            <person name="Corre E."/>
            <person name="Pelletier E."/>
            <person name="Niang G."/>
            <person name="Scheremetjew M."/>
            <person name="Finn R."/>
            <person name="Kale V."/>
            <person name="Holt S."/>
            <person name="Cochrane G."/>
            <person name="Meng A."/>
            <person name="Brown T."/>
            <person name="Cohen L."/>
        </authorList>
    </citation>
    <scope>NUCLEOTIDE SEQUENCE</scope>
    <source>
        <strain evidence="3">CCMP494</strain>
    </source>
</reference>
<dbReference type="AlphaFoldDB" id="A0A7S0KW46"/>